<dbReference type="InterPro" id="IPR050834">
    <property type="entry name" value="Glycosyltransf_2"/>
</dbReference>
<sequence length="330" mass="36973">MNGNQPLVSVCIPTRNSARYLEAALDSIAAQTWEHLEVLIGDNASTDETLEIAERYVLRYGWKLLRSPRDLGAFGNWNRLVAAAQGDYIAIYHSDDCYEPAIVAESVAVLEGNPELGLVAALATVIDAKGVEQYHVELPEGVDVAPSYRFEDVFQAVLGNGGERIFLVTPTVMVRRRMYDGLGMFDTSGRFASAGDYEMWLRIAAQNPVAVIPRPLMRYRVHEGQGSETELRRNLELPDLLAVLEQYSEMIEDHDIRLAYDCYRSRTYLKTALKQNCAGDFSRSSMTADLIRSGRYLPIAKLVQVANRFGINLRCWPGRSWPCRILSGSD</sequence>
<dbReference type="GO" id="GO:0016757">
    <property type="term" value="F:glycosyltransferase activity"/>
    <property type="evidence" value="ECO:0007669"/>
    <property type="project" value="UniProtKB-KW"/>
</dbReference>
<reference evidence="5 6" key="1">
    <citation type="submission" date="2021-05" db="EMBL/GenBank/DDBJ databases">
        <title>The draft genome of Geobacter pelophilus DSM 12255.</title>
        <authorList>
            <person name="Xu Z."/>
            <person name="Masuda Y."/>
            <person name="Itoh H."/>
            <person name="Senoo K."/>
        </authorList>
    </citation>
    <scope>NUCLEOTIDE SEQUENCE [LARGE SCALE GENOMIC DNA]</scope>
    <source>
        <strain evidence="5 6">DSM 12255</strain>
    </source>
</reference>
<dbReference type="Proteomes" id="UP000811899">
    <property type="component" value="Unassembled WGS sequence"/>
</dbReference>
<dbReference type="PANTHER" id="PTHR43685">
    <property type="entry name" value="GLYCOSYLTRANSFERASE"/>
    <property type="match status" value="1"/>
</dbReference>
<evidence type="ECO:0000313" key="5">
    <source>
        <dbReference type="EMBL" id="MBT0666308.1"/>
    </source>
</evidence>
<dbReference type="Gene3D" id="3.90.550.10">
    <property type="entry name" value="Spore Coat Polysaccharide Biosynthesis Protein SpsA, Chain A"/>
    <property type="match status" value="1"/>
</dbReference>
<feature type="domain" description="Glycosyltransferase 2-like" evidence="4">
    <location>
        <begin position="9"/>
        <end position="131"/>
    </location>
</feature>
<proteinExistence type="inferred from homology"/>
<evidence type="ECO:0000259" key="4">
    <source>
        <dbReference type="Pfam" id="PF00535"/>
    </source>
</evidence>
<organism evidence="5 6">
    <name type="scientific">Geoanaerobacter pelophilus</name>
    <dbReference type="NCBI Taxonomy" id="60036"/>
    <lineage>
        <taxon>Bacteria</taxon>
        <taxon>Pseudomonadati</taxon>
        <taxon>Thermodesulfobacteriota</taxon>
        <taxon>Desulfuromonadia</taxon>
        <taxon>Geobacterales</taxon>
        <taxon>Geobacteraceae</taxon>
        <taxon>Geoanaerobacter</taxon>
    </lineage>
</organism>
<keyword evidence="6" id="KW-1185">Reference proteome</keyword>
<dbReference type="Pfam" id="PF00535">
    <property type="entry name" value="Glycos_transf_2"/>
    <property type="match status" value="1"/>
</dbReference>
<protein>
    <submittedName>
        <fullName evidence="5">Glycosyltransferase</fullName>
        <ecNumber evidence="5">2.4.-.-</ecNumber>
    </submittedName>
</protein>
<comment type="similarity">
    <text evidence="1">Belongs to the glycosyltransferase 2 family.</text>
</comment>
<accession>A0AAW4LB34</accession>
<gene>
    <name evidence="5" type="ORF">KI809_18510</name>
</gene>
<dbReference type="PANTHER" id="PTHR43685:SF5">
    <property type="entry name" value="GLYCOSYLTRANSFERASE EPSE-RELATED"/>
    <property type="match status" value="1"/>
</dbReference>
<dbReference type="EMBL" id="JAHCVJ010000010">
    <property type="protein sequence ID" value="MBT0666308.1"/>
    <property type="molecule type" value="Genomic_DNA"/>
</dbReference>
<name>A0AAW4LB34_9BACT</name>
<dbReference type="RefSeq" id="WP_214173082.1">
    <property type="nucleotide sequence ID" value="NZ_JAHCVJ010000010.1"/>
</dbReference>
<keyword evidence="2 5" id="KW-0328">Glycosyltransferase</keyword>
<dbReference type="InterPro" id="IPR001173">
    <property type="entry name" value="Glyco_trans_2-like"/>
</dbReference>
<evidence type="ECO:0000256" key="3">
    <source>
        <dbReference type="ARBA" id="ARBA00022679"/>
    </source>
</evidence>
<evidence type="ECO:0000313" key="6">
    <source>
        <dbReference type="Proteomes" id="UP000811899"/>
    </source>
</evidence>
<evidence type="ECO:0000256" key="1">
    <source>
        <dbReference type="ARBA" id="ARBA00006739"/>
    </source>
</evidence>
<comment type="caution">
    <text evidence="5">The sequence shown here is derived from an EMBL/GenBank/DDBJ whole genome shotgun (WGS) entry which is preliminary data.</text>
</comment>
<dbReference type="SUPFAM" id="SSF53448">
    <property type="entry name" value="Nucleotide-diphospho-sugar transferases"/>
    <property type="match status" value="1"/>
</dbReference>
<dbReference type="InterPro" id="IPR029044">
    <property type="entry name" value="Nucleotide-diphossugar_trans"/>
</dbReference>
<dbReference type="AlphaFoldDB" id="A0AAW4LB34"/>
<keyword evidence="3 5" id="KW-0808">Transferase</keyword>
<evidence type="ECO:0000256" key="2">
    <source>
        <dbReference type="ARBA" id="ARBA00022676"/>
    </source>
</evidence>
<dbReference type="EC" id="2.4.-.-" evidence="5"/>